<dbReference type="GO" id="GO:0003755">
    <property type="term" value="F:peptidyl-prolyl cis-trans isomerase activity"/>
    <property type="evidence" value="ECO:0000318"/>
    <property type="project" value="GO_Central"/>
</dbReference>
<dbReference type="InterPro" id="IPR046357">
    <property type="entry name" value="PPIase_dom_sf"/>
</dbReference>
<feature type="coiled-coil region" evidence="8">
    <location>
        <begin position="426"/>
        <end position="453"/>
    </location>
</feature>
<evidence type="ECO:0000256" key="7">
    <source>
        <dbReference type="ARBA" id="ARBA00024849"/>
    </source>
</evidence>
<evidence type="ECO:0000256" key="3">
    <source>
        <dbReference type="ARBA" id="ARBA00013194"/>
    </source>
</evidence>
<dbReference type="Proteomes" id="UP000017836">
    <property type="component" value="Unassembled WGS sequence"/>
</dbReference>
<dbReference type="NCBIfam" id="TIGR00115">
    <property type="entry name" value="tig"/>
    <property type="match status" value="1"/>
</dbReference>
<dbReference type="PANTHER" id="PTHR30560">
    <property type="entry name" value="TRIGGER FACTOR CHAPERONE AND PEPTIDYL-PROLYL CIS/TRANS ISOMERASE"/>
    <property type="match status" value="1"/>
</dbReference>
<keyword evidence="12" id="KW-1185">Reference proteome</keyword>
<accession>W1NPN3</accession>
<dbReference type="Pfam" id="PF05697">
    <property type="entry name" value="Trigger_N"/>
    <property type="match status" value="1"/>
</dbReference>
<sequence length="487" mass="55164">MVRVDPTASWQVKKCSIHSMTSYCTTCYLLDITPISVLVVSQCVASHVRLSASVPPSVCQEYYNRVLLEFAKQTKVPGFRPGKKIPDNILINYLGKQNVLRATIEAILKRTLPHVMSSVEGRALKDSVRIKTKFSDLEEDFSPSEYLRYEVVVDVAPEVKWISEDAYKHLKVVVEIDQEVIAEKASETELSRRYKAIGPMRIVNDRGLQLGDVIVLDIYANMVKEDESTGESIPSAESKGFHLDTEGADNLLPGFLDSIMGIGIGETKPFRLVFPESWKQENLRGICVQFTVECKELFYRDLPVLDDSLASKLISGCSTLSEVRQSILQTCKEVEQTAIERATDNALLDALTKIVAVEIPQSIFEEQGRQLYGARLLQLQANMKLSEQQLASLSSEKAVNEYLDSQKENITNLVKQMLAVGEIYKRENLQYSLEELEKEVQNSVAEFKSHDQEYDEKRVREQVQDILEGAKVLEWLREHADIQYVTR</sequence>
<dbReference type="eggNOG" id="ENOG502QUET">
    <property type="taxonomic scope" value="Eukaryota"/>
</dbReference>
<dbReference type="GO" id="GO:0043335">
    <property type="term" value="P:protein unfolding"/>
    <property type="evidence" value="ECO:0000318"/>
    <property type="project" value="GO_Central"/>
</dbReference>
<organism evidence="11 12">
    <name type="scientific">Amborella trichopoda</name>
    <dbReference type="NCBI Taxonomy" id="13333"/>
    <lineage>
        <taxon>Eukaryota</taxon>
        <taxon>Viridiplantae</taxon>
        <taxon>Streptophyta</taxon>
        <taxon>Embryophyta</taxon>
        <taxon>Tracheophyta</taxon>
        <taxon>Spermatophyta</taxon>
        <taxon>Magnoliopsida</taxon>
        <taxon>Amborellales</taxon>
        <taxon>Amborellaceae</taxon>
        <taxon>Amborella</taxon>
    </lineage>
</organism>
<dbReference type="Gene3D" id="1.10.3120.10">
    <property type="entry name" value="Trigger factor, C-terminal domain"/>
    <property type="match status" value="1"/>
</dbReference>
<dbReference type="GO" id="GO:0003729">
    <property type="term" value="F:mRNA binding"/>
    <property type="evidence" value="ECO:0007669"/>
    <property type="project" value="EnsemblPlants"/>
</dbReference>
<dbReference type="EMBL" id="KI396637">
    <property type="protein sequence ID" value="ERM96995.1"/>
    <property type="molecule type" value="Genomic_DNA"/>
</dbReference>
<evidence type="ECO:0000313" key="11">
    <source>
        <dbReference type="EMBL" id="ERM96995.1"/>
    </source>
</evidence>
<evidence type="ECO:0000256" key="5">
    <source>
        <dbReference type="ARBA" id="ARBA00023186"/>
    </source>
</evidence>
<dbReference type="FunFam" id="3.30.70.1050:FF:000004">
    <property type="entry name" value="Trigger factor"/>
    <property type="match status" value="1"/>
</dbReference>
<dbReference type="Gramene" id="ERM96995">
    <property type="protein sequence ID" value="ERM96995"/>
    <property type="gene ID" value="AMTR_s00074p00190580"/>
</dbReference>
<comment type="similarity">
    <text evidence="2">Belongs to the FKBP-type PPIase family. Tig subfamily.</text>
</comment>
<dbReference type="Gene3D" id="3.10.50.40">
    <property type="match status" value="1"/>
</dbReference>
<comment type="function">
    <text evidence="7">Involved in protein export. Acts as a chaperone by maintaining the newly synthesized protein in an open conformation. Functions as a peptidyl-prolyl cis-trans isomerase.</text>
</comment>
<dbReference type="InterPro" id="IPR008880">
    <property type="entry name" value="Trigger_fac_C"/>
</dbReference>
<dbReference type="Pfam" id="PF05698">
    <property type="entry name" value="Trigger_C"/>
    <property type="match status" value="1"/>
</dbReference>
<protein>
    <recommendedName>
        <fullName evidence="3">peptidylprolyl isomerase</fullName>
        <ecNumber evidence="3">5.2.1.8</ecNumber>
    </recommendedName>
</protein>
<evidence type="ECO:0000256" key="4">
    <source>
        <dbReference type="ARBA" id="ARBA00023110"/>
    </source>
</evidence>
<dbReference type="InterPro" id="IPR008881">
    <property type="entry name" value="Trigger_fac_ribosome-bd_bac"/>
</dbReference>
<dbReference type="InterPro" id="IPR027304">
    <property type="entry name" value="Trigger_fact/SurA_dom_sf"/>
</dbReference>
<comment type="catalytic activity">
    <reaction evidence="1">
        <text>[protein]-peptidylproline (omega=180) = [protein]-peptidylproline (omega=0)</text>
        <dbReference type="Rhea" id="RHEA:16237"/>
        <dbReference type="Rhea" id="RHEA-COMP:10747"/>
        <dbReference type="Rhea" id="RHEA-COMP:10748"/>
        <dbReference type="ChEBI" id="CHEBI:83833"/>
        <dbReference type="ChEBI" id="CHEBI:83834"/>
        <dbReference type="EC" id="5.2.1.8"/>
    </reaction>
</comment>
<dbReference type="AlphaFoldDB" id="W1NPN3"/>
<proteinExistence type="inferred from homology"/>
<dbReference type="PANTHER" id="PTHR30560:SF3">
    <property type="entry name" value="TRIGGER FACTOR-LIKE PROTEIN TIG, CHLOROPLASTIC"/>
    <property type="match status" value="1"/>
</dbReference>
<dbReference type="EC" id="5.2.1.8" evidence="3"/>
<evidence type="ECO:0000256" key="1">
    <source>
        <dbReference type="ARBA" id="ARBA00000971"/>
    </source>
</evidence>
<dbReference type="OMA" id="KGIKTQF"/>
<evidence type="ECO:0000256" key="2">
    <source>
        <dbReference type="ARBA" id="ARBA00005464"/>
    </source>
</evidence>
<dbReference type="InterPro" id="IPR036611">
    <property type="entry name" value="Trigger_fac_ribosome-bd_sf"/>
</dbReference>
<gene>
    <name evidence="11" type="ORF">AMTR_s00074p00190580</name>
</gene>
<name>W1NPN3_AMBTC</name>
<dbReference type="FunFam" id="1.10.3120.10:FF:000004">
    <property type="entry name" value="Chloroplast trigger factor"/>
    <property type="match status" value="1"/>
</dbReference>
<evidence type="ECO:0000259" key="9">
    <source>
        <dbReference type="Pfam" id="PF05697"/>
    </source>
</evidence>
<dbReference type="HOGENOM" id="CLU_033058_0_0_1"/>
<evidence type="ECO:0000256" key="6">
    <source>
        <dbReference type="ARBA" id="ARBA00023235"/>
    </source>
</evidence>
<feature type="domain" description="Trigger factor ribosome-binding bacterial" evidence="9">
    <location>
        <begin position="46"/>
        <end position="184"/>
    </location>
</feature>
<keyword evidence="5" id="KW-0143">Chaperone</keyword>
<dbReference type="InterPro" id="IPR005215">
    <property type="entry name" value="Trig_fac"/>
</dbReference>
<dbReference type="Gene3D" id="3.30.70.1050">
    <property type="entry name" value="Trigger factor ribosome-binding domain"/>
    <property type="match status" value="1"/>
</dbReference>
<dbReference type="SUPFAM" id="SSF109998">
    <property type="entry name" value="Triger factor/SurA peptide-binding domain-like"/>
    <property type="match status" value="1"/>
</dbReference>
<dbReference type="SUPFAM" id="SSF102735">
    <property type="entry name" value="Trigger factor ribosome-binding domain"/>
    <property type="match status" value="1"/>
</dbReference>
<evidence type="ECO:0000313" key="12">
    <source>
        <dbReference type="Proteomes" id="UP000017836"/>
    </source>
</evidence>
<dbReference type="GO" id="GO:0044183">
    <property type="term" value="F:protein folding chaperone"/>
    <property type="evidence" value="ECO:0000318"/>
    <property type="project" value="GO_Central"/>
</dbReference>
<feature type="domain" description="Trigger factor C-terminal" evidence="10">
    <location>
        <begin position="319"/>
        <end position="476"/>
    </location>
</feature>
<dbReference type="GO" id="GO:0051083">
    <property type="term" value="P:'de novo' cotranslational protein folding"/>
    <property type="evidence" value="ECO:0000318"/>
    <property type="project" value="GO_Central"/>
</dbReference>
<dbReference type="STRING" id="13333.W1NPN3"/>
<dbReference type="PIRSF" id="PIRSF003095">
    <property type="entry name" value="Trigger_factor"/>
    <property type="match status" value="1"/>
</dbReference>
<dbReference type="InterPro" id="IPR037041">
    <property type="entry name" value="Trigger_fac_C_sf"/>
</dbReference>
<dbReference type="FunFam" id="3.10.50.40:FF:000001">
    <property type="entry name" value="Trigger factor"/>
    <property type="match status" value="1"/>
</dbReference>
<dbReference type="SUPFAM" id="SSF54534">
    <property type="entry name" value="FKBP-like"/>
    <property type="match status" value="1"/>
</dbReference>
<dbReference type="GO" id="GO:0043022">
    <property type="term" value="F:ribosome binding"/>
    <property type="evidence" value="ECO:0000318"/>
    <property type="project" value="GO_Central"/>
</dbReference>
<keyword evidence="8" id="KW-0175">Coiled coil</keyword>
<evidence type="ECO:0000256" key="8">
    <source>
        <dbReference type="SAM" id="Coils"/>
    </source>
</evidence>
<keyword evidence="4" id="KW-0697">Rotamase</keyword>
<keyword evidence="6" id="KW-0413">Isomerase</keyword>
<reference evidence="12" key="1">
    <citation type="journal article" date="2013" name="Science">
        <title>The Amborella genome and the evolution of flowering plants.</title>
        <authorList>
            <consortium name="Amborella Genome Project"/>
        </authorList>
    </citation>
    <scope>NUCLEOTIDE SEQUENCE [LARGE SCALE GENOMIC DNA]</scope>
</reference>
<dbReference type="HAMAP" id="MF_00303">
    <property type="entry name" value="Trigger_factor_Tig"/>
    <property type="match status" value="1"/>
</dbReference>
<dbReference type="GO" id="GO:0015031">
    <property type="term" value="P:protein transport"/>
    <property type="evidence" value="ECO:0007669"/>
    <property type="project" value="InterPro"/>
</dbReference>
<evidence type="ECO:0000259" key="10">
    <source>
        <dbReference type="Pfam" id="PF05698"/>
    </source>
</evidence>